<dbReference type="HOGENOM" id="CLU_2542368_0_0_1"/>
<name>Q2HAA9_CHAGB</name>
<organism evidence="1 2">
    <name type="scientific">Chaetomium globosum (strain ATCC 6205 / CBS 148.51 / DSM 1962 / NBRC 6347 / NRRL 1970)</name>
    <name type="common">Soil fungus</name>
    <dbReference type="NCBI Taxonomy" id="306901"/>
    <lineage>
        <taxon>Eukaryota</taxon>
        <taxon>Fungi</taxon>
        <taxon>Dikarya</taxon>
        <taxon>Ascomycota</taxon>
        <taxon>Pezizomycotina</taxon>
        <taxon>Sordariomycetes</taxon>
        <taxon>Sordariomycetidae</taxon>
        <taxon>Sordariales</taxon>
        <taxon>Chaetomiaceae</taxon>
        <taxon>Chaetomium</taxon>
    </lineage>
</organism>
<gene>
    <name evidence="1" type="ORF">CHGG_02845</name>
</gene>
<reference evidence="2" key="1">
    <citation type="journal article" date="2015" name="Genome Announc.">
        <title>Draft genome sequence of the cellulolytic fungus Chaetomium globosum.</title>
        <authorList>
            <person name="Cuomo C.A."/>
            <person name="Untereiner W.A."/>
            <person name="Ma L.-J."/>
            <person name="Grabherr M."/>
            <person name="Birren B.W."/>
        </authorList>
    </citation>
    <scope>NUCLEOTIDE SEQUENCE [LARGE SCALE GENOMIC DNA]</scope>
    <source>
        <strain evidence="2">ATCC 6205 / CBS 148.51 / DSM 1962 / NBRC 6347 / NRRL 1970</strain>
    </source>
</reference>
<dbReference type="InParanoid" id="Q2HAA9"/>
<sequence>MCIVKLLPKSGRRLDVDQETLSGSRKANDNLSEITCVVDDSARVNDYRDSAFLVFPRSFQILARLGKWFAECGPGDMWIARAN</sequence>
<accession>Q2HAA9</accession>
<protein>
    <submittedName>
        <fullName evidence="1">Uncharacterized protein</fullName>
    </submittedName>
</protein>
<dbReference type="RefSeq" id="XP_001229361.1">
    <property type="nucleotide sequence ID" value="XM_001229360.1"/>
</dbReference>
<keyword evidence="2" id="KW-1185">Reference proteome</keyword>
<evidence type="ECO:0000313" key="1">
    <source>
        <dbReference type="EMBL" id="EAQ90910.1"/>
    </source>
</evidence>
<dbReference type="Proteomes" id="UP000001056">
    <property type="component" value="Unassembled WGS sequence"/>
</dbReference>
<dbReference type="EMBL" id="CH408030">
    <property type="protein sequence ID" value="EAQ90910.1"/>
    <property type="molecule type" value="Genomic_DNA"/>
</dbReference>
<dbReference type="AlphaFoldDB" id="Q2HAA9"/>
<evidence type="ECO:0000313" key="2">
    <source>
        <dbReference type="Proteomes" id="UP000001056"/>
    </source>
</evidence>
<proteinExistence type="predicted"/>
<dbReference type="GeneID" id="4389582"/>
<dbReference type="VEuPathDB" id="FungiDB:CHGG_02845"/>